<dbReference type="GO" id="GO:0005524">
    <property type="term" value="F:ATP binding"/>
    <property type="evidence" value="ECO:0007669"/>
    <property type="project" value="UniProtKB-UniRule"/>
</dbReference>
<dbReference type="HAMAP" id="MF_00969">
    <property type="entry name" value="TRCF"/>
    <property type="match status" value="1"/>
</dbReference>
<dbReference type="AlphaFoldDB" id="A0A4U1JE26"/>
<evidence type="ECO:0000256" key="4">
    <source>
        <dbReference type="ARBA" id="ARBA00022801"/>
    </source>
</evidence>
<dbReference type="Pfam" id="PF00271">
    <property type="entry name" value="Helicase_C"/>
    <property type="match status" value="1"/>
</dbReference>
<dbReference type="EC" id="3.6.4.-" evidence="9"/>
<keyword evidence="4 9" id="KW-0378">Hydrolase</keyword>
<organism evidence="12 13">
    <name type="scientific">Polyangium fumosum</name>
    <dbReference type="NCBI Taxonomy" id="889272"/>
    <lineage>
        <taxon>Bacteria</taxon>
        <taxon>Pseudomonadati</taxon>
        <taxon>Myxococcota</taxon>
        <taxon>Polyangia</taxon>
        <taxon>Polyangiales</taxon>
        <taxon>Polyangiaceae</taxon>
        <taxon>Polyangium</taxon>
    </lineage>
</organism>
<dbReference type="InterPro" id="IPR047112">
    <property type="entry name" value="RecG/Mfd"/>
</dbReference>
<comment type="similarity">
    <text evidence="9">In the N-terminal section; belongs to the UvrB family.</text>
</comment>
<evidence type="ECO:0000259" key="10">
    <source>
        <dbReference type="PROSITE" id="PS51192"/>
    </source>
</evidence>
<protein>
    <recommendedName>
        <fullName evidence="9">Transcription-repair-coupling factor</fullName>
        <shortName evidence="9">TRCF</shortName>
        <ecNumber evidence="9">3.6.4.-</ecNumber>
    </recommendedName>
</protein>
<keyword evidence="8 9" id="KW-0234">DNA repair</keyword>
<dbReference type="SUPFAM" id="SSF52540">
    <property type="entry name" value="P-loop containing nucleoside triphosphate hydrolases"/>
    <property type="match status" value="4"/>
</dbReference>
<dbReference type="InterPro" id="IPR014001">
    <property type="entry name" value="Helicase_ATP-bd"/>
</dbReference>
<comment type="caution">
    <text evidence="12">The sequence shown here is derived from an EMBL/GenBank/DDBJ whole genome shotgun (WGS) entry which is preliminary data.</text>
</comment>
<dbReference type="InterPro" id="IPR037235">
    <property type="entry name" value="TRCF-like_C_D7"/>
</dbReference>
<dbReference type="Pfam" id="PF03461">
    <property type="entry name" value="TRCF"/>
    <property type="match status" value="1"/>
</dbReference>
<dbReference type="GO" id="GO:0016787">
    <property type="term" value="F:hydrolase activity"/>
    <property type="evidence" value="ECO:0007669"/>
    <property type="project" value="UniProtKB-KW"/>
</dbReference>
<keyword evidence="13" id="KW-1185">Reference proteome</keyword>
<dbReference type="Proteomes" id="UP000309215">
    <property type="component" value="Unassembled WGS sequence"/>
</dbReference>
<reference evidence="12 13" key="1">
    <citation type="submission" date="2019-04" db="EMBL/GenBank/DDBJ databases">
        <authorList>
            <person name="Li Y."/>
            <person name="Wang J."/>
        </authorList>
    </citation>
    <scope>NUCLEOTIDE SEQUENCE [LARGE SCALE GENOMIC DNA]</scope>
    <source>
        <strain evidence="12 13">DSM 14668</strain>
    </source>
</reference>
<dbReference type="CDD" id="cd17991">
    <property type="entry name" value="DEXHc_TRCF"/>
    <property type="match status" value="1"/>
</dbReference>
<keyword evidence="5" id="KW-0347">Helicase</keyword>
<dbReference type="Pfam" id="PF17757">
    <property type="entry name" value="UvrB_inter"/>
    <property type="match status" value="1"/>
</dbReference>
<dbReference type="PROSITE" id="PS51194">
    <property type="entry name" value="HELICASE_CTER"/>
    <property type="match status" value="1"/>
</dbReference>
<evidence type="ECO:0000313" key="12">
    <source>
        <dbReference type="EMBL" id="TKD09239.1"/>
    </source>
</evidence>
<evidence type="ECO:0000256" key="2">
    <source>
        <dbReference type="ARBA" id="ARBA00022741"/>
    </source>
</evidence>
<dbReference type="Gene3D" id="2.40.10.170">
    <property type="match status" value="1"/>
</dbReference>
<dbReference type="SMART" id="SM00490">
    <property type="entry name" value="HELICc"/>
    <property type="match status" value="1"/>
</dbReference>
<keyword evidence="6 9" id="KW-0067">ATP-binding</keyword>
<dbReference type="Gene3D" id="3.40.50.11180">
    <property type="match status" value="1"/>
</dbReference>
<dbReference type="Gene3D" id="3.30.2060.10">
    <property type="entry name" value="Penicillin-binding protein 1b domain"/>
    <property type="match status" value="1"/>
</dbReference>
<evidence type="ECO:0000256" key="5">
    <source>
        <dbReference type="ARBA" id="ARBA00022806"/>
    </source>
</evidence>
<evidence type="ECO:0000256" key="6">
    <source>
        <dbReference type="ARBA" id="ARBA00022840"/>
    </source>
</evidence>
<dbReference type="SUPFAM" id="SSF143517">
    <property type="entry name" value="TRCF domain-like"/>
    <property type="match status" value="1"/>
</dbReference>
<dbReference type="PANTHER" id="PTHR47964:SF1">
    <property type="entry name" value="ATP-DEPENDENT DNA HELICASE HOMOLOG RECG, CHLOROPLASTIC"/>
    <property type="match status" value="1"/>
</dbReference>
<dbReference type="SUPFAM" id="SSF141259">
    <property type="entry name" value="CarD-like"/>
    <property type="match status" value="1"/>
</dbReference>
<dbReference type="GO" id="GO:0003678">
    <property type="term" value="F:DNA helicase activity"/>
    <property type="evidence" value="ECO:0007669"/>
    <property type="project" value="TreeGrafter"/>
</dbReference>
<dbReference type="SMART" id="SM01058">
    <property type="entry name" value="CarD_TRCF"/>
    <property type="match status" value="1"/>
</dbReference>
<evidence type="ECO:0000256" key="1">
    <source>
        <dbReference type="ARBA" id="ARBA00022490"/>
    </source>
</evidence>
<keyword evidence="2 9" id="KW-0547">Nucleotide-binding</keyword>
<dbReference type="InterPro" id="IPR011545">
    <property type="entry name" value="DEAD/DEAH_box_helicase_dom"/>
</dbReference>
<keyword evidence="1 9" id="KW-0963">Cytoplasm</keyword>
<gene>
    <name evidence="9 12" type="primary">mfd</name>
    <name evidence="12" type="ORF">E8A74_13280</name>
</gene>
<comment type="similarity">
    <text evidence="9">In the C-terminal section; belongs to the helicase family. RecG subfamily.</text>
</comment>
<feature type="domain" description="Helicase C-terminal" evidence="11">
    <location>
        <begin position="892"/>
        <end position="1059"/>
    </location>
</feature>
<dbReference type="SMART" id="SM00487">
    <property type="entry name" value="DEXDc"/>
    <property type="match status" value="1"/>
</dbReference>
<dbReference type="InterPro" id="IPR027417">
    <property type="entry name" value="P-loop_NTPase"/>
</dbReference>
<dbReference type="Pfam" id="PF00270">
    <property type="entry name" value="DEAD"/>
    <property type="match status" value="1"/>
</dbReference>
<keyword evidence="3 9" id="KW-0227">DNA damage</keyword>
<name>A0A4U1JE26_9BACT</name>
<dbReference type="Gene3D" id="3.40.50.300">
    <property type="entry name" value="P-loop containing nucleotide triphosphate hydrolases"/>
    <property type="match status" value="2"/>
</dbReference>
<dbReference type="GO" id="GO:0000716">
    <property type="term" value="P:transcription-coupled nucleotide-excision repair, DNA damage recognition"/>
    <property type="evidence" value="ECO:0007669"/>
    <property type="project" value="UniProtKB-UniRule"/>
</dbReference>
<dbReference type="SMART" id="SM00982">
    <property type="entry name" value="TRCF"/>
    <property type="match status" value="1"/>
</dbReference>
<dbReference type="InterPro" id="IPR004576">
    <property type="entry name" value="Mfd"/>
</dbReference>
<dbReference type="GO" id="GO:0005737">
    <property type="term" value="C:cytoplasm"/>
    <property type="evidence" value="ECO:0007669"/>
    <property type="project" value="UniProtKB-SubCell"/>
</dbReference>
<dbReference type="OrthoDB" id="9804325at2"/>
<dbReference type="GO" id="GO:0003684">
    <property type="term" value="F:damaged DNA binding"/>
    <property type="evidence" value="ECO:0007669"/>
    <property type="project" value="InterPro"/>
</dbReference>
<dbReference type="InterPro" id="IPR036101">
    <property type="entry name" value="CarD-like/TRCF_RID_sf"/>
</dbReference>
<comment type="subcellular location">
    <subcellularLocation>
        <location evidence="9">Cytoplasm</location>
    </subcellularLocation>
</comment>
<evidence type="ECO:0000259" key="11">
    <source>
        <dbReference type="PROSITE" id="PS51194"/>
    </source>
</evidence>
<evidence type="ECO:0000256" key="8">
    <source>
        <dbReference type="ARBA" id="ARBA00023204"/>
    </source>
</evidence>
<keyword evidence="7 9" id="KW-0238">DNA-binding</keyword>
<evidence type="ECO:0000313" key="13">
    <source>
        <dbReference type="Proteomes" id="UP000309215"/>
    </source>
</evidence>
<evidence type="ECO:0000256" key="9">
    <source>
        <dbReference type="HAMAP-Rule" id="MF_00969"/>
    </source>
</evidence>
<dbReference type="Pfam" id="PF02559">
    <property type="entry name" value="CarD_TRCF_RID"/>
    <property type="match status" value="1"/>
</dbReference>
<proteinExistence type="inferred from homology"/>
<dbReference type="PANTHER" id="PTHR47964">
    <property type="entry name" value="ATP-DEPENDENT DNA HELICASE HOMOLOG RECG, CHLOROPLASTIC"/>
    <property type="match status" value="1"/>
</dbReference>
<feature type="domain" description="Helicase ATP-binding" evidence="10">
    <location>
        <begin position="718"/>
        <end position="879"/>
    </location>
</feature>
<dbReference type="EMBL" id="SSMQ01000011">
    <property type="protein sequence ID" value="TKD09239.1"/>
    <property type="molecule type" value="Genomic_DNA"/>
</dbReference>
<comment type="function">
    <text evidence="9">Couples transcription and DNA repair by recognizing RNA polymerase (RNAP) stalled at DNA lesions. Mediates ATP-dependent release of RNAP and its truncated transcript from the DNA, and recruitment of nucleotide excision repair machinery to the damaged site.</text>
</comment>
<dbReference type="InterPro" id="IPR001650">
    <property type="entry name" value="Helicase_C-like"/>
</dbReference>
<sequence>MPATEKATRGAELRASLGEIAGVEALDVELDRPEITPVEPLPSYELPLDRPITTTRDLATRILGAKGPTIHVVSVAGGATALVLRALAKTTRRKIIAVTADLEAARALHADASFLLAGADAEEPDAGKTTLGEVLLFPPNESSPYADVNPDRRGAEARLAALFHLAVDLPWRALVCPVSALARKVVPQPEVLEHAELVVTEQEIERDALIRRLAQAGYVRSPLVEDPGTFAVRGALLDVWPPNASFPARIEFYGDLVMGIKSFDPEGQKTIADIKEVWLPQAREAVLTPENESRARERARAACDAVDLPSVKARALVDDVTSGRTFFGAEGFLPAYLDLAPLASYLPDDAIVVLEDPAAITRSLRDELGRALADLAHKSRDAHFPLDAFYETEGGIAAWIEGRTHIALHRTGIAGDAPDPASLERFEVAPEEAPSLATFDQGDLERAIKAARASRGKTGALDPLVRRILAWQEHGMRVVVAARAETQVERLVTLLRHQGVRVRARLGAFDPAILDEQAPEAARTALVVRGALARGVVAPAELLALVTEEEIFGARAHRRAARGGKDTKASARPFLEDLRNLSVGDYVVHADHGIGRYHGLVHKQVGGMVVDLITVEYAGGDKLYLPVYRLNQIQKFQGGEGTPKLDRLGGQTFAKTKAKVEKSLRKMADELLRLYAERRSAIGEPTAPPDDDYAAFEATFPFDETPDQARAIGEVSSDLEAARPMDRLVCGDVGFGKTEVAIRAAFRVAASGRQVAVLCPTTVLAQQHYLNFKARMSPYALEVRAMSRFQSNKEQDETTRGLRDGKVDVVIGTHRLLSKDVHFKKLGLLVVDEEQRFGVTHKERIKALKTNVDVLTLTATPIPRTLQMAVTGLRDMSIITTPPAERRAIRTIVTRHDENVLREAALRELGRGGQVFYVYNRVEGLYERAARLQELVPSARITIAHGQMSETTLEQAMLDFVEGRYDILCSTAIIESGLDIPRANTMIVDRADMFGLSQLYQLRGRVGRSKERAYCYLVVPPANAMTDESRSRIEALERHTELGSGFQIASLDLELRGSGDILGAEQSGNVAQVGFELFCQMLDEAVHELQGEPVVHEVDPELAFDADALLPEDYVSDVGVRLSFYKRLASASSPDEVQDLANEMEDRFGSPPIEARRLVHLMSLKTELRKLRALACEATAKGVTLHLRDDTPLDPAKVMKLVQPKGSPYKLSPDMRLSRRTRDTEVFASGLEATDKLLAELASCMKAGA</sequence>
<evidence type="ECO:0000256" key="3">
    <source>
        <dbReference type="ARBA" id="ARBA00022763"/>
    </source>
</evidence>
<evidence type="ECO:0000256" key="7">
    <source>
        <dbReference type="ARBA" id="ARBA00023125"/>
    </source>
</evidence>
<dbReference type="RefSeq" id="WP_136929349.1">
    <property type="nucleotide sequence ID" value="NZ_SSMQ01000011.1"/>
</dbReference>
<dbReference type="Gene3D" id="3.90.1150.50">
    <property type="entry name" value="Transcription-repair-coupling factor, D7 domain"/>
    <property type="match status" value="1"/>
</dbReference>
<dbReference type="PROSITE" id="PS51192">
    <property type="entry name" value="HELICASE_ATP_BIND_1"/>
    <property type="match status" value="1"/>
</dbReference>
<dbReference type="InterPro" id="IPR003711">
    <property type="entry name" value="CarD-like/TRCF_RID"/>
</dbReference>
<accession>A0A4U1JE26</accession>
<dbReference type="GO" id="GO:0006355">
    <property type="term" value="P:regulation of DNA-templated transcription"/>
    <property type="evidence" value="ECO:0007669"/>
    <property type="project" value="UniProtKB-UniRule"/>
</dbReference>
<dbReference type="NCBIfam" id="TIGR00580">
    <property type="entry name" value="mfd"/>
    <property type="match status" value="1"/>
</dbReference>
<dbReference type="InterPro" id="IPR041471">
    <property type="entry name" value="UvrB_inter"/>
</dbReference>
<dbReference type="InterPro" id="IPR005118">
    <property type="entry name" value="TRCF_C"/>
</dbReference>